<keyword evidence="1" id="KW-1133">Transmembrane helix</keyword>
<dbReference type="EMBL" id="JBBUTG010000022">
    <property type="protein sequence ID" value="MEK8033867.1"/>
    <property type="molecule type" value="Genomic_DNA"/>
</dbReference>
<feature type="transmembrane region" description="Helical" evidence="1">
    <location>
        <begin position="174"/>
        <end position="193"/>
    </location>
</feature>
<feature type="transmembrane region" description="Helical" evidence="1">
    <location>
        <begin position="149"/>
        <end position="168"/>
    </location>
</feature>
<sequence length="224" mass="23533">MSTAVIVGAGGVSLIAGAFSFMAVFAYLSARFDYPRILDGSASEVLPRLIEGGPPLRRAWAIYSVLPLLLIPGAVGCAAALPASPALAMLATAMACVAALAMCLGLMRWPSMHWALAQAHMGIEDDSDMALEALFRGFNLYLGTYVGEFLGEVCLAAFFALIGAGMLAEPRFPAWIGWAGMAFGGLFVVGALRHVTGRVQPVADVNNGLLPVWMIVLGLSLLLF</sequence>
<dbReference type="Pfam" id="PF14329">
    <property type="entry name" value="DUF4386"/>
    <property type="match status" value="1"/>
</dbReference>
<evidence type="ECO:0000313" key="3">
    <source>
        <dbReference type="Proteomes" id="UP001371218"/>
    </source>
</evidence>
<feature type="transmembrane region" description="Helical" evidence="1">
    <location>
        <begin position="205"/>
        <end position="223"/>
    </location>
</feature>
<dbReference type="RefSeq" id="WP_341428293.1">
    <property type="nucleotide sequence ID" value="NZ_JBBUTG010000022.1"/>
</dbReference>
<protein>
    <submittedName>
        <fullName evidence="2">DUF4386 family protein</fullName>
    </submittedName>
</protein>
<evidence type="ECO:0000313" key="2">
    <source>
        <dbReference type="EMBL" id="MEK8033867.1"/>
    </source>
</evidence>
<keyword evidence="3" id="KW-1185">Reference proteome</keyword>
<reference evidence="2 3" key="1">
    <citation type="submission" date="2024-04" db="EMBL/GenBank/DDBJ databases">
        <title>Novel species of the genus Ideonella isolated from streams.</title>
        <authorList>
            <person name="Lu H."/>
        </authorList>
    </citation>
    <scope>NUCLEOTIDE SEQUENCE [LARGE SCALE GENOMIC DNA]</scope>
    <source>
        <strain evidence="2 3">DXS29W</strain>
    </source>
</reference>
<dbReference type="InterPro" id="IPR025495">
    <property type="entry name" value="DUF4386"/>
</dbReference>
<evidence type="ECO:0000256" key="1">
    <source>
        <dbReference type="SAM" id="Phobius"/>
    </source>
</evidence>
<keyword evidence="1" id="KW-0472">Membrane</keyword>
<accession>A0ABU9BV70</accession>
<feature type="transmembrane region" description="Helical" evidence="1">
    <location>
        <begin position="60"/>
        <end position="81"/>
    </location>
</feature>
<proteinExistence type="predicted"/>
<comment type="caution">
    <text evidence="2">The sequence shown here is derived from an EMBL/GenBank/DDBJ whole genome shotgun (WGS) entry which is preliminary data.</text>
</comment>
<feature type="transmembrane region" description="Helical" evidence="1">
    <location>
        <begin position="6"/>
        <end position="28"/>
    </location>
</feature>
<keyword evidence="1" id="KW-0812">Transmembrane</keyword>
<feature type="transmembrane region" description="Helical" evidence="1">
    <location>
        <begin position="87"/>
        <end position="107"/>
    </location>
</feature>
<gene>
    <name evidence="2" type="ORF">AACH06_23835</name>
</gene>
<dbReference type="Proteomes" id="UP001371218">
    <property type="component" value="Unassembled WGS sequence"/>
</dbReference>
<name>A0ABU9BV70_9BURK</name>
<organism evidence="2 3">
    <name type="scientific">Ideonella lacteola</name>
    <dbReference type="NCBI Taxonomy" id="2984193"/>
    <lineage>
        <taxon>Bacteria</taxon>
        <taxon>Pseudomonadati</taxon>
        <taxon>Pseudomonadota</taxon>
        <taxon>Betaproteobacteria</taxon>
        <taxon>Burkholderiales</taxon>
        <taxon>Sphaerotilaceae</taxon>
        <taxon>Ideonella</taxon>
    </lineage>
</organism>